<evidence type="ECO:0000259" key="1">
    <source>
        <dbReference type="Pfam" id="PF05117"/>
    </source>
</evidence>
<keyword evidence="3" id="KW-1185">Reference proteome</keyword>
<sequence length="170" mass="19996">MIKKVIPLLLVLNFASLFSQSKENKLKLNDTWFTVETDKNQKPVIVRGRQHLKNLIESKQYTDYVEFIWTFEALTENGIPTPEENIFMQKVEDALIENLEIDLQSVLTIVYTHDGVRTSVFYTKSVPEFLKRINKALSQFKKLPIEIMNEKDVDWDLYRGILKNYKLVPK</sequence>
<organism evidence="2 3">
    <name type="scientific">Gaetbulibacter jejuensis</name>
    <dbReference type="NCBI Taxonomy" id="584607"/>
    <lineage>
        <taxon>Bacteria</taxon>
        <taxon>Pseudomonadati</taxon>
        <taxon>Bacteroidota</taxon>
        <taxon>Flavobacteriia</taxon>
        <taxon>Flavobacteriales</taxon>
        <taxon>Flavobacteriaceae</taxon>
        <taxon>Gaetbulibacter</taxon>
    </lineage>
</organism>
<reference evidence="3" key="1">
    <citation type="journal article" date="2019" name="Int. J. Syst. Evol. Microbiol.">
        <title>The Global Catalogue of Microorganisms (GCM) 10K type strain sequencing project: providing services to taxonomists for standard genome sequencing and annotation.</title>
        <authorList>
            <consortium name="The Broad Institute Genomics Platform"/>
            <consortium name="The Broad Institute Genome Sequencing Center for Infectious Disease"/>
            <person name="Wu L."/>
            <person name="Ma J."/>
        </authorList>
    </citation>
    <scope>NUCLEOTIDE SEQUENCE [LARGE SCALE GENOMIC DNA]</scope>
    <source>
        <strain evidence="3">JCM 15976</strain>
    </source>
</reference>
<gene>
    <name evidence="2" type="ORF">GCM10009431_11870</name>
</gene>
<dbReference type="InterPro" id="IPR016097">
    <property type="entry name" value="DUF695"/>
</dbReference>
<accession>A0ABP3URE4</accession>
<proteinExistence type="predicted"/>
<evidence type="ECO:0000313" key="3">
    <source>
        <dbReference type="Proteomes" id="UP001500736"/>
    </source>
</evidence>
<dbReference type="Pfam" id="PF05117">
    <property type="entry name" value="DUF695"/>
    <property type="match status" value="1"/>
</dbReference>
<dbReference type="EMBL" id="BAAAGF010000001">
    <property type="protein sequence ID" value="GAA0741070.1"/>
    <property type="molecule type" value="Genomic_DNA"/>
</dbReference>
<dbReference type="RefSeq" id="WP_343796598.1">
    <property type="nucleotide sequence ID" value="NZ_BAAAGF010000001.1"/>
</dbReference>
<name>A0ABP3URE4_9FLAO</name>
<dbReference type="Proteomes" id="UP001500736">
    <property type="component" value="Unassembled WGS sequence"/>
</dbReference>
<evidence type="ECO:0000313" key="2">
    <source>
        <dbReference type="EMBL" id="GAA0741070.1"/>
    </source>
</evidence>
<feature type="domain" description="DUF695" evidence="1">
    <location>
        <begin position="31"/>
        <end position="160"/>
    </location>
</feature>
<comment type="caution">
    <text evidence="2">The sequence shown here is derived from an EMBL/GenBank/DDBJ whole genome shotgun (WGS) entry which is preliminary data.</text>
</comment>
<protein>
    <recommendedName>
        <fullName evidence="1">DUF695 domain-containing protein</fullName>
    </recommendedName>
</protein>